<reference evidence="10 11" key="1">
    <citation type="submission" date="2023-08" db="EMBL/GenBank/DDBJ databases">
        <title>Pseudoalteromonas haloplanktis LL1 genome.</title>
        <authorList>
            <person name="Wu S."/>
        </authorList>
    </citation>
    <scope>NUCLEOTIDE SEQUENCE [LARGE SCALE GENOMIC DNA]</scope>
    <source>
        <strain evidence="10 11">LL1</strain>
    </source>
</reference>
<organism evidence="10 11">
    <name type="scientific">Pseudoalteromonas haloplanktis</name>
    <name type="common">Alteromonas haloplanktis</name>
    <dbReference type="NCBI Taxonomy" id="228"/>
    <lineage>
        <taxon>Bacteria</taxon>
        <taxon>Pseudomonadati</taxon>
        <taxon>Pseudomonadota</taxon>
        <taxon>Gammaproteobacteria</taxon>
        <taxon>Alteromonadales</taxon>
        <taxon>Pseudoalteromonadaceae</taxon>
        <taxon>Pseudoalteromonas</taxon>
    </lineage>
</organism>
<dbReference type="Gene3D" id="3.40.50.150">
    <property type="entry name" value="Vaccinia Virus protein VP39"/>
    <property type="match status" value="1"/>
</dbReference>
<evidence type="ECO:0000256" key="7">
    <source>
        <dbReference type="ARBA" id="ARBA00023125"/>
    </source>
</evidence>
<keyword evidence="11" id="KW-1185">Reference proteome</keyword>
<evidence type="ECO:0000256" key="4">
    <source>
        <dbReference type="ARBA" id="ARBA00022679"/>
    </source>
</evidence>
<dbReference type="PANTHER" id="PTHR42933:SF1">
    <property type="entry name" value="SITE-SPECIFIC DNA-METHYLTRANSFERASE (ADENINE-SPECIFIC)"/>
    <property type="match status" value="1"/>
</dbReference>
<dbReference type="SUPFAM" id="SSF53335">
    <property type="entry name" value="S-adenosyl-L-methionine-dependent methyltransferases"/>
    <property type="match status" value="1"/>
</dbReference>
<evidence type="ECO:0000256" key="6">
    <source>
        <dbReference type="ARBA" id="ARBA00022747"/>
    </source>
</evidence>
<evidence type="ECO:0000256" key="1">
    <source>
        <dbReference type="ARBA" id="ARBA00006594"/>
    </source>
</evidence>
<dbReference type="EMBL" id="JAVIFY010000001">
    <property type="protein sequence ID" value="MDQ9090243.1"/>
    <property type="molecule type" value="Genomic_DNA"/>
</dbReference>
<dbReference type="Proteomes" id="UP001226574">
    <property type="component" value="Unassembled WGS sequence"/>
</dbReference>
<keyword evidence="5" id="KW-0949">S-adenosyl-L-methionine</keyword>
<comment type="caution">
    <text evidence="10">The sequence shown here is derived from an EMBL/GenBank/DDBJ whole genome shotgun (WGS) entry which is preliminary data.</text>
</comment>
<keyword evidence="4" id="KW-0808">Transferase</keyword>
<keyword evidence="6" id="KW-0680">Restriction system</keyword>
<dbReference type="InterPro" id="IPR002052">
    <property type="entry name" value="DNA_methylase_N6_adenine_CS"/>
</dbReference>
<gene>
    <name evidence="10" type="ORF">RC083_01410</name>
</gene>
<dbReference type="Gene3D" id="3.90.220.20">
    <property type="entry name" value="DNA methylase specificity domains"/>
    <property type="match status" value="1"/>
</dbReference>
<evidence type="ECO:0000313" key="10">
    <source>
        <dbReference type="EMBL" id="MDQ9090243.1"/>
    </source>
</evidence>
<dbReference type="InterPro" id="IPR051537">
    <property type="entry name" value="DNA_Adenine_Mtase"/>
</dbReference>
<comment type="catalytic activity">
    <reaction evidence="8">
        <text>a 2'-deoxyadenosine in DNA + S-adenosyl-L-methionine = an N(6)-methyl-2'-deoxyadenosine in DNA + S-adenosyl-L-homocysteine + H(+)</text>
        <dbReference type="Rhea" id="RHEA:15197"/>
        <dbReference type="Rhea" id="RHEA-COMP:12418"/>
        <dbReference type="Rhea" id="RHEA-COMP:12419"/>
        <dbReference type="ChEBI" id="CHEBI:15378"/>
        <dbReference type="ChEBI" id="CHEBI:57856"/>
        <dbReference type="ChEBI" id="CHEBI:59789"/>
        <dbReference type="ChEBI" id="CHEBI:90615"/>
        <dbReference type="ChEBI" id="CHEBI:90616"/>
        <dbReference type="EC" id="2.1.1.72"/>
    </reaction>
</comment>
<keyword evidence="3 10" id="KW-0489">Methyltransferase</keyword>
<protein>
    <recommendedName>
        <fullName evidence="2">site-specific DNA-methyltransferase (adenine-specific)</fullName>
        <ecNumber evidence="2">2.1.1.72</ecNumber>
    </recommendedName>
</protein>
<evidence type="ECO:0000259" key="9">
    <source>
        <dbReference type="Pfam" id="PF02384"/>
    </source>
</evidence>
<dbReference type="RefSeq" id="WP_309038206.1">
    <property type="nucleotide sequence ID" value="NZ_JAVIFY010000001.1"/>
</dbReference>
<evidence type="ECO:0000313" key="11">
    <source>
        <dbReference type="Proteomes" id="UP001226574"/>
    </source>
</evidence>
<sequence length="390" mass="43519">MHLNQYYTQNIYGDALIQSLSIRSPKIALDLGFGAGDLLHAARRRWKDLSLIGVDIDRQNIIKANSGNLIKTLELNGFELALPQLIGEQFGNIDLLISNPPYFSCDLNDTNKRILHDIGLLDCISKNLNKIPAELIFLAQNLRLLSKSGELGIILPAGLISGQKWQPIREFLLSNYQITNVIQLPVDSFKKTDAQTFILILKHQQSQNSSGCVRLSNMSESSFFNISRSQAISRADYNYYKIAKSLISIKKPTTETFEIFRGNKSHNVLSLSNCEHVHTTNMPSVPERINLYGKKVAGEKVATTGDILIARVGRRCIGRVAIVESGQAIVSDCIIVISPKNKSNSEAIWDIVSSVDFKNYLVSAAFGVGAKYITYKIIMDYLMREYEASK</sequence>
<accession>A0ABU1B6Q0</accession>
<comment type="similarity">
    <text evidence="1">Belongs to the N(4)/N(6)-methyltransferase family.</text>
</comment>
<proteinExistence type="inferred from homology"/>
<name>A0ABU1B6Q0_PSEHA</name>
<evidence type="ECO:0000256" key="8">
    <source>
        <dbReference type="ARBA" id="ARBA00047942"/>
    </source>
</evidence>
<keyword evidence="7" id="KW-0238">DNA-binding</keyword>
<dbReference type="PRINTS" id="PR00507">
    <property type="entry name" value="N12N6MTFRASE"/>
</dbReference>
<dbReference type="GO" id="GO:0032259">
    <property type="term" value="P:methylation"/>
    <property type="evidence" value="ECO:0007669"/>
    <property type="project" value="UniProtKB-KW"/>
</dbReference>
<dbReference type="PANTHER" id="PTHR42933">
    <property type="entry name" value="SLR6095 PROTEIN"/>
    <property type="match status" value="1"/>
</dbReference>
<evidence type="ECO:0000256" key="3">
    <source>
        <dbReference type="ARBA" id="ARBA00022603"/>
    </source>
</evidence>
<dbReference type="InterPro" id="IPR003356">
    <property type="entry name" value="DNA_methylase_A-5"/>
</dbReference>
<dbReference type="InterPro" id="IPR044946">
    <property type="entry name" value="Restrct_endonuc_typeI_TRD_sf"/>
</dbReference>
<dbReference type="SUPFAM" id="SSF116734">
    <property type="entry name" value="DNA methylase specificity domain"/>
    <property type="match status" value="1"/>
</dbReference>
<feature type="domain" description="DNA methylase adenine-specific" evidence="9">
    <location>
        <begin position="15"/>
        <end position="220"/>
    </location>
</feature>
<dbReference type="GO" id="GO:0008168">
    <property type="term" value="F:methyltransferase activity"/>
    <property type="evidence" value="ECO:0007669"/>
    <property type="project" value="UniProtKB-KW"/>
</dbReference>
<dbReference type="EC" id="2.1.1.72" evidence="2"/>
<evidence type="ECO:0000256" key="2">
    <source>
        <dbReference type="ARBA" id="ARBA00011900"/>
    </source>
</evidence>
<dbReference type="Pfam" id="PF02384">
    <property type="entry name" value="N6_Mtase"/>
    <property type="match status" value="1"/>
</dbReference>
<dbReference type="InterPro" id="IPR029063">
    <property type="entry name" value="SAM-dependent_MTases_sf"/>
</dbReference>
<evidence type="ECO:0000256" key="5">
    <source>
        <dbReference type="ARBA" id="ARBA00022691"/>
    </source>
</evidence>
<dbReference type="PROSITE" id="PS00092">
    <property type="entry name" value="N6_MTASE"/>
    <property type="match status" value="1"/>
</dbReference>